<protein>
    <submittedName>
        <fullName evidence="5">Amino acid adenylation domain-containing protein</fullName>
    </submittedName>
</protein>
<keyword evidence="3" id="KW-0597">Phosphoprotein</keyword>
<dbReference type="Pfam" id="PF00668">
    <property type="entry name" value="Condensation"/>
    <property type="match status" value="2"/>
</dbReference>
<dbReference type="GO" id="GO:0044550">
    <property type="term" value="P:secondary metabolite biosynthetic process"/>
    <property type="evidence" value="ECO:0007669"/>
    <property type="project" value="TreeGrafter"/>
</dbReference>
<keyword evidence="2" id="KW-0596">Phosphopantetheine</keyword>
<dbReference type="SUPFAM" id="SSF56801">
    <property type="entry name" value="Acetyl-CoA synthetase-like"/>
    <property type="match status" value="1"/>
</dbReference>
<dbReference type="InterPro" id="IPR020806">
    <property type="entry name" value="PKS_PP-bd"/>
</dbReference>
<dbReference type="InterPro" id="IPR025110">
    <property type="entry name" value="AMP-bd_C"/>
</dbReference>
<dbReference type="GO" id="GO:0031177">
    <property type="term" value="F:phosphopantetheine binding"/>
    <property type="evidence" value="ECO:0007669"/>
    <property type="project" value="InterPro"/>
</dbReference>
<dbReference type="SUPFAM" id="SSF47336">
    <property type="entry name" value="ACP-like"/>
    <property type="match status" value="1"/>
</dbReference>
<proteinExistence type="predicted"/>
<dbReference type="Gene3D" id="1.10.1200.10">
    <property type="entry name" value="ACP-like"/>
    <property type="match status" value="1"/>
</dbReference>
<keyword evidence="6" id="KW-1185">Reference proteome</keyword>
<sequence>MESTTGYEGQRVVPLSPQQAALWLAQRLNPDVPFVVAQYADLKGPVDTGALADAARCALREFDVATGPLVDIGGAPHQVLGGAEADVPVVDVQRESDPVAAARRIMLADYTRPVTDPDYAMFASFLLRIADDHYWWYARAHHAVLDGYAAMQLMRRTTEVYRCLVSGDDVAEVKSSGLDGVIEAETTYRASRRYETDGDYWRTQADRLPPPNSLAGTIGRPTAHARVVSAALPDEASNVLQAIGDNRIAATLIAAFATYLSRMLDVDDLVLGLPVAARTTAVLRRGAGSTANVVPLVLRGVCDATADDVVQLCSTEILDALRHQRFPRHEISASDDRLVHFGPVVNLMMFRNEVSIDGVRGYVHVLTTGPTVDLSVNIYPGYDESAWRIDFEANADPYSQDVLVDHHRRFLSFLGSFAQSLGSDVPVGELELFQAGERRRFVPASGEPGVEPELLPDLFASRLAGNENRTAVSDDRTSLTYDELDKASNRLARALISRGIGPESFVVVAIPRSIESVTAVWAVAKAGAAFAPVDPTHPLDRLQFMITDSGARLGLAVRGGSDRLPDSVEWLFVDDLDADGDATTITDLDRLASLRVDHPAYMIYTSGTTGTPKGVVVTHRGLANLACDIREKYAIDEMSRVLHFAAPIFDTALVEILAASLATACLVVAGSTTYGGTELHDLLCAERVTHLLCTPSVLATLDHSETDHLRLVLVGGEACPPLLARRWAGTRTMRNAYGPTETTCSVTLTDPLDPAASVSIGHLMRGVSAVVLDHRLQPCPPHKSGDLYLATSGIARGYHHRADLTATRFVAAPFADEGTRMFYTGDIVSFTGDGQLEFHGRRDTQVKIRGFRIELGEIDGVLTEDPSVQFAVTIVHENDANDRLLVSYVLPARGKSFDPGHLRQLVRRRLPAYMVPASVVEIATVPLTPTNKLDVSALPPPTFGSRSGPGREPADEVEQKLIRIVGECLHVGDVSVDDSFFDLGGDSLSATRLVELVNNAFDIELTVRDIFDAPVLADLIDGVRRHPKGTSNDGPKLGSVPVPEHIPLAPAQSFIDRSAHAPALYNLPFTIRVRGPLDIDALRRALVDVLNRHTPLRTIYPDSADGPVQRILDAVDVAPKLVVLQGEASAVWELAEPVLSAPFDVRIVAPIRAQLFELAPDDHLLACAIHHIAADGWSLHPMAQDLIAAYLARAGDRAPDWAPLAVDYTDYTVWHHARLGDENDPNSLAARQIGYWRHELADLAAPLELDSNRSRPDRWTYGAGRVRLTKLAAGLGGALRATASKHRSSLYVALLASVAMLLADVTRRTDIAIGTPIAGRSESALDGVVGMFVNTLVLRVHVDPTASFDDVVDTARAAHLRGLANADIPFDRLVQVLDPPRSAVRHPFFQVAVSFDNFTAATLSADGLGFELEPHPLGVAKCDLHFHFAETDDDRGVACEIVYSTDVFDGADVAHIVDRYEKITSAIRDGAS</sequence>
<dbReference type="Gene3D" id="3.30.559.30">
    <property type="entry name" value="Nonribosomal peptide synthetase, condensation domain"/>
    <property type="match status" value="2"/>
</dbReference>
<accession>A0A848K8C0</accession>
<dbReference type="Pfam" id="PF00550">
    <property type="entry name" value="PP-binding"/>
    <property type="match status" value="1"/>
</dbReference>
<name>A0A848K8C0_9NOCA</name>
<evidence type="ECO:0000256" key="2">
    <source>
        <dbReference type="ARBA" id="ARBA00022450"/>
    </source>
</evidence>
<dbReference type="InterPro" id="IPR010071">
    <property type="entry name" value="AA_adenyl_dom"/>
</dbReference>
<dbReference type="InterPro" id="IPR006162">
    <property type="entry name" value="Ppantetheine_attach_site"/>
</dbReference>
<dbReference type="InterPro" id="IPR020845">
    <property type="entry name" value="AMP-binding_CS"/>
</dbReference>
<organism evidence="5 6">
    <name type="scientific">Antrihabitans stalactiti</name>
    <dbReference type="NCBI Taxonomy" id="2584121"/>
    <lineage>
        <taxon>Bacteria</taxon>
        <taxon>Bacillati</taxon>
        <taxon>Actinomycetota</taxon>
        <taxon>Actinomycetes</taxon>
        <taxon>Mycobacteriales</taxon>
        <taxon>Nocardiaceae</taxon>
        <taxon>Antrihabitans</taxon>
    </lineage>
</organism>
<dbReference type="PANTHER" id="PTHR45527">
    <property type="entry name" value="NONRIBOSOMAL PEPTIDE SYNTHETASE"/>
    <property type="match status" value="1"/>
</dbReference>
<comment type="cofactor">
    <cofactor evidence="1">
        <name>pantetheine 4'-phosphate</name>
        <dbReference type="ChEBI" id="CHEBI:47942"/>
    </cofactor>
</comment>
<dbReference type="Gene3D" id="3.30.300.30">
    <property type="match status" value="1"/>
</dbReference>
<feature type="domain" description="Carrier" evidence="4">
    <location>
        <begin position="952"/>
        <end position="1027"/>
    </location>
</feature>
<dbReference type="SUPFAM" id="SSF52777">
    <property type="entry name" value="CoA-dependent acyltransferases"/>
    <property type="match status" value="4"/>
</dbReference>
<dbReference type="UniPathway" id="UPA00011"/>
<dbReference type="InterPro" id="IPR023213">
    <property type="entry name" value="CAT-like_dom_sf"/>
</dbReference>
<reference evidence="5 6" key="1">
    <citation type="submission" date="2019-05" db="EMBL/GenBank/DDBJ databases">
        <authorList>
            <person name="Lee S.D."/>
        </authorList>
    </citation>
    <scope>NUCLEOTIDE SEQUENCE [LARGE SCALE GENOMIC DNA]</scope>
    <source>
        <strain evidence="5 6">YC2-7</strain>
    </source>
</reference>
<evidence type="ECO:0000256" key="3">
    <source>
        <dbReference type="ARBA" id="ARBA00022553"/>
    </source>
</evidence>
<dbReference type="InterPro" id="IPR009081">
    <property type="entry name" value="PP-bd_ACP"/>
</dbReference>
<dbReference type="PROSITE" id="PS50075">
    <property type="entry name" value="CARRIER"/>
    <property type="match status" value="1"/>
</dbReference>
<dbReference type="EMBL" id="VCQU01000002">
    <property type="protein sequence ID" value="NMN94701.1"/>
    <property type="molecule type" value="Genomic_DNA"/>
</dbReference>
<evidence type="ECO:0000313" key="6">
    <source>
        <dbReference type="Proteomes" id="UP000535543"/>
    </source>
</evidence>
<dbReference type="InterPro" id="IPR001242">
    <property type="entry name" value="Condensation_dom"/>
</dbReference>
<evidence type="ECO:0000313" key="5">
    <source>
        <dbReference type="EMBL" id="NMN94701.1"/>
    </source>
</evidence>
<dbReference type="PROSITE" id="PS00012">
    <property type="entry name" value="PHOSPHOPANTETHEINE"/>
    <property type="match status" value="1"/>
</dbReference>
<dbReference type="GO" id="GO:0043041">
    <property type="term" value="P:amino acid activation for nonribosomal peptide biosynthetic process"/>
    <property type="evidence" value="ECO:0007669"/>
    <property type="project" value="TreeGrafter"/>
</dbReference>
<dbReference type="InterPro" id="IPR000873">
    <property type="entry name" value="AMP-dep_synth/lig_dom"/>
</dbReference>
<reference evidence="5 6" key="2">
    <citation type="submission" date="2020-06" db="EMBL/GenBank/DDBJ databases">
        <title>Antribacter stalactiti gen. nov., sp. nov., a new member of the family Nacardiaceae isolated from a cave.</title>
        <authorList>
            <person name="Kim I.S."/>
        </authorList>
    </citation>
    <scope>NUCLEOTIDE SEQUENCE [LARGE SCALE GENOMIC DNA]</scope>
    <source>
        <strain evidence="5 6">YC2-7</strain>
    </source>
</reference>
<evidence type="ECO:0000256" key="1">
    <source>
        <dbReference type="ARBA" id="ARBA00001957"/>
    </source>
</evidence>
<dbReference type="NCBIfam" id="TIGR01733">
    <property type="entry name" value="AA-adenyl-dom"/>
    <property type="match status" value="1"/>
</dbReference>
<dbReference type="GO" id="GO:0008610">
    <property type="term" value="P:lipid biosynthetic process"/>
    <property type="evidence" value="ECO:0007669"/>
    <property type="project" value="UniProtKB-ARBA"/>
</dbReference>
<dbReference type="FunFam" id="1.10.1200.10:FF:000005">
    <property type="entry name" value="Nonribosomal peptide synthetase 1"/>
    <property type="match status" value="1"/>
</dbReference>
<evidence type="ECO:0000259" key="4">
    <source>
        <dbReference type="PROSITE" id="PS50075"/>
    </source>
</evidence>
<dbReference type="PANTHER" id="PTHR45527:SF1">
    <property type="entry name" value="FATTY ACID SYNTHASE"/>
    <property type="match status" value="1"/>
</dbReference>
<dbReference type="CDD" id="cd19540">
    <property type="entry name" value="LCL_NRPS-like"/>
    <property type="match status" value="1"/>
</dbReference>
<gene>
    <name evidence="5" type="ORF">FGL95_06580</name>
</gene>
<dbReference type="Gene3D" id="3.30.559.10">
    <property type="entry name" value="Chloramphenicol acetyltransferase-like domain"/>
    <property type="match status" value="2"/>
</dbReference>
<dbReference type="PROSITE" id="PS00455">
    <property type="entry name" value="AMP_BINDING"/>
    <property type="match status" value="1"/>
</dbReference>
<dbReference type="FunFam" id="3.40.50.980:FF:000001">
    <property type="entry name" value="Non-ribosomal peptide synthetase"/>
    <property type="match status" value="1"/>
</dbReference>
<dbReference type="Pfam" id="PF00501">
    <property type="entry name" value="AMP-binding"/>
    <property type="match status" value="1"/>
</dbReference>
<dbReference type="SMART" id="SM00823">
    <property type="entry name" value="PKS_PP"/>
    <property type="match status" value="1"/>
</dbReference>
<dbReference type="Gene3D" id="3.40.50.980">
    <property type="match status" value="2"/>
</dbReference>
<dbReference type="Proteomes" id="UP000535543">
    <property type="component" value="Unassembled WGS sequence"/>
</dbReference>
<dbReference type="GO" id="GO:0005737">
    <property type="term" value="C:cytoplasm"/>
    <property type="evidence" value="ECO:0007669"/>
    <property type="project" value="TreeGrafter"/>
</dbReference>
<comment type="caution">
    <text evidence="5">The sequence shown here is derived from an EMBL/GenBank/DDBJ whole genome shotgun (WGS) entry which is preliminary data.</text>
</comment>
<dbReference type="Gene3D" id="2.30.38.10">
    <property type="entry name" value="Luciferase, Domain 3"/>
    <property type="match status" value="1"/>
</dbReference>
<dbReference type="InterPro" id="IPR036736">
    <property type="entry name" value="ACP-like_sf"/>
</dbReference>
<dbReference type="GO" id="GO:0003824">
    <property type="term" value="F:catalytic activity"/>
    <property type="evidence" value="ECO:0007669"/>
    <property type="project" value="InterPro"/>
</dbReference>
<dbReference type="InterPro" id="IPR045851">
    <property type="entry name" value="AMP-bd_C_sf"/>
</dbReference>
<dbReference type="Pfam" id="PF13193">
    <property type="entry name" value="AMP-binding_C"/>
    <property type="match status" value="1"/>
</dbReference>